<evidence type="ECO:0008006" key="16">
    <source>
        <dbReference type="Google" id="ProtNLM"/>
    </source>
</evidence>
<feature type="transmembrane region" description="Helical" evidence="12">
    <location>
        <begin position="56"/>
        <end position="75"/>
    </location>
</feature>
<evidence type="ECO:0000256" key="12">
    <source>
        <dbReference type="SAM" id="Phobius"/>
    </source>
</evidence>
<keyword evidence="3" id="KW-0813">Transport</keyword>
<dbReference type="AlphaFoldDB" id="A0A381Q1J8"/>
<organism evidence="15">
    <name type="scientific">marine metagenome</name>
    <dbReference type="NCBI Taxonomy" id="408172"/>
    <lineage>
        <taxon>unclassified sequences</taxon>
        <taxon>metagenomes</taxon>
        <taxon>ecological metagenomes</taxon>
    </lineage>
</organism>
<dbReference type="GO" id="GO:0015079">
    <property type="term" value="F:potassium ion transmembrane transporter activity"/>
    <property type="evidence" value="ECO:0007669"/>
    <property type="project" value="InterPro"/>
</dbReference>
<accession>A0A381Q1J8</accession>
<feature type="domain" description="K+ potassium transporter C-terminal" evidence="14">
    <location>
        <begin position="483"/>
        <end position="630"/>
    </location>
</feature>
<feature type="transmembrane region" description="Helical" evidence="12">
    <location>
        <begin position="147"/>
        <end position="165"/>
    </location>
</feature>
<dbReference type="GO" id="GO:0016020">
    <property type="term" value="C:membrane"/>
    <property type="evidence" value="ECO:0007669"/>
    <property type="project" value="UniProtKB-SubCell"/>
</dbReference>
<feature type="transmembrane region" description="Helical" evidence="12">
    <location>
        <begin position="177"/>
        <end position="199"/>
    </location>
</feature>
<keyword evidence="10" id="KW-0406">Ion transport</keyword>
<dbReference type="EMBL" id="UINC01001172">
    <property type="protein sequence ID" value="SUZ73195.1"/>
    <property type="molecule type" value="Genomic_DNA"/>
</dbReference>
<reference evidence="15" key="1">
    <citation type="submission" date="2018-05" db="EMBL/GenBank/DDBJ databases">
        <authorList>
            <person name="Lanie J.A."/>
            <person name="Ng W.-L."/>
            <person name="Kazmierczak K.M."/>
            <person name="Andrzejewski T.M."/>
            <person name="Davidsen T.M."/>
            <person name="Wayne K.J."/>
            <person name="Tettelin H."/>
            <person name="Glass J.I."/>
            <person name="Rusch D."/>
            <person name="Podicherti R."/>
            <person name="Tsui H.-C.T."/>
            <person name="Winkler M.E."/>
        </authorList>
    </citation>
    <scope>NUCLEOTIDE SEQUENCE</scope>
</reference>
<evidence type="ECO:0000256" key="7">
    <source>
        <dbReference type="ARBA" id="ARBA00022847"/>
    </source>
</evidence>
<evidence type="ECO:0000256" key="2">
    <source>
        <dbReference type="ARBA" id="ARBA00007019"/>
    </source>
</evidence>
<feature type="transmembrane region" description="Helical" evidence="12">
    <location>
        <begin position="345"/>
        <end position="365"/>
    </location>
</feature>
<gene>
    <name evidence="15" type="ORF">METZ01_LOCUS26049</name>
</gene>
<keyword evidence="7" id="KW-0769">Symport</keyword>
<dbReference type="HAMAP" id="MF_01522">
    <property type="entry name" value="Kup"/>
    <property type="match status" value="1"/>
</dbReference>
<feature type="transmembrane region" description="Helical" evidence="12">
    <location>
        <begin position="219"/>
        <end position="241"/>
    </location>
</feature>
<dbReference type="PANTHER" id="PTHR30540:SF79">
    <property type="entry name" value="LOW AFFINITY POTASSIUM TRANSPORT SYSTEM PROTEIN KUP"/>
    <property type="match status" value="1"/>
</dbReference>
<evidence type="ECO:0000259" key="13">
    <source>
        <dbReference type="Pfam" id="PF02705"/>
    </source>
</evidence>
<keyword evidence="6 12" id="KW-0812">Transmembrane</keyword>
<evidence type="ECO:0000256" key="5">
    <source>
        <dbReference type="ARBA" id="ARBA00022538"/>
    </source>
</evidence>
<dbReference type="Pfam" id="PF02705">
    <property type="entry name" value="K_trans"/>
    <property type="match status" value="1"/>
</dbReference>
<evidence type="ECO:0000313" key="15">
    <source>
        <dbReference type="EMBL" id="SUZ73195.1"/>
    </source>
</evidence>
<proteinExistence type="inferred from homology"/>
<dbReference type="InterPro" id="IPR003855">
    <property type="entry name" value="K+_transporter"/>
</dbReference>
<evidence type="ECO:0000256" key="8">
    <source>
        <dbReference type="ARBA" id="ARBA00022958"/>
    </source>
</evidence>
<feature type="transmembrane region" description="Helical" evidence="12">
    <location>
        <begin position="108"/>
        <end position="127"/>
    </location>
</feature>
<keyword evidence="8" id="KW-0630">Potassium</keyword>
<evidence type="ECO:0000256" key="11">
    <source>
        <dbReference type="ARBA" id="ARBA00023136"/>
    </source>
</evidence>
<dbReference type="GO" id="GO:0015293">
    <property type="term" value="F:symporter activity"/>
    <property type="evidence" value="ECO:0007669"/>
    <property type="project" value="UniProtKB-KW"/>
</dbReference>
<feature type="transmembrane region" description="Helical" evidence="12">
    <location>
        <begin position="12"/>
        <end position="36"/>
    </location>
</feature>
<feature type="domain" description="K+ potassium transporter integral membrane" evidence="13">
    <location>
        <begin position="19"/>
        <end position="469"/>
    </location>
</feature>
<evidence type="ECO:0000256" key="1">
    <source>
        <dbReference type="ARBA" id="ARBA00004141"/>
    </source>
</evidence>
<comment type="similarity">
    <text evidence="2">Belongs to the HAK/KUP transporter (TC 2.A.72) family.</text>
</comment>
<dbReference type="InterPro" id="IPR053951">
    <property type="entry name" value="K_trans_N"/>
</dbReference>
<feature type="transmembrane region" description="Helical" evidence="12">
    <location>
        <begin position="430"/>
        <end position="448"/>
    </location>
</feature>
<feature type="transmembrane region" description="Helical" evidence="12">
    <location>
        <begin position="253"/>
        <end position="275"/>
    </location>
</feature>
<protein>
    <recommendedName>
        <fullName evidence="16">Potassium transport system protein kup</fullName>
    </recommendedName>
</protein>
<dbReference type="InterPro" id="IPR053952">
    <property type="entry name" value="K_trans_C"/>
</dbReference>
<sequence>MSSQGSQEEAQGRYLAALSLTALGIVFGDIGTSPIYALRESFHSANGIDPTQANVLGVLSLILWSLIIVISIKYLTFVMRADNHGEGGIIALTALVTPPSQAAAQRRIALVMAGLFGAALLYGDSMITPAISVLSAIEGLEVATPRFQPYVIPITIAILIALFSVQRRGTAGIGMLFGPVTLVWFLTLAVLGVLGVAQHPSVMAAVNPLQGAAFFVRNGVAGFLVLGSVFLVVTGGEALYADMGHFGIRPIRLTWFVLVLPALVLNYFGQGAVILEDPATLEHPFFLMAPGWALYPLVGIATLATIIASQAVISGAFSLSQQAIQLGYLPRMKVEYTSSRKMGQVYLPGINWALMVACLGLVIGFRTSSNLAAAYGVAVTTDMAVTTVLFAMVATKRWGWRPSSIAMFLGFLLVVDLAFWGANLPKIPQGGWFPIVVAGVIFAMMTTWKKGRELVAARLEVGSLPIELLVADIRESRPTRVAGTAVFMHKDPNGTPPALLHNLKHNRVLHRRVVLLSVVTLDVPYLTDDDRLSVVKVADDLYKVVASYGFAESPDVPTILEGCEESGLAFDMMQTTFFLSHETLVAQQKGGMAKWRQQLFGRMSRNSLQPTAYFGIPPNRVVELGMQVQL</sequence>
<feature type="transmembrane region" description="Helical" evidence="12">
    <location>
        <begin position="295"/>
        <end position="324"/>
    </location>
</feature>
<keyword evidence="5" id="KW-0633">Potassium transport</keyword>
<evidence type="ECO:0000256" key="10">
    <source>
        <dbReference type="ARBA" id="ARBA00023065"/>
    </source>
</evidence>
<keyword evidence="4" id="KW-1003">Cell membrane</keyword>
<dbReference type="Pfam" id="PF22776">
    <property type="entry name" value="K_trans_C"/>
    <property type="match status" value="1"/>
</dbReference>
<evidence type="ECO:0000256" key="9">
    <source>
        <dbReference type="ARBA" id="ARBA00022989"/>
    </source>
</evidence>
<feature type="transmembrane region" description="Helical" evidence="12">
    <location>
        <begin position="371"/>
        <end position="393"/>
    </location>
</feature>
<dbReference type="InterPro" id="IPR023051">
    <property type="entry name" value="Kup"/>
</dbReference>
<keyword evidence="11 12" id="KW-0472">Membrane</keyword>
<evidence type="ECO:0000256" key="3">
    <source>
        <dbReference type="ARBA" id="ARBA00022448"/>
    </source>
</evidence>
<comment type="subcellular location">
    <subcellularLocation>
        <location evidence="1">Membrane</location>
        <topology evidence="1">Multi-pass membrane protein</topology>
    </subcellularLocation>
</comment>
<feature type="transmembrane region" description="Helical" evidence="12">
    <location>
        <begin position="405"/>
        <end position="424"/>
    </location>
</feature>
<evidence type="ECO:0000256" key="6">
    <source>
        <dbReference type="ARBA" id="ARBA00022692"/>
    </source>
</evidence>
<keyword evidence="9 12" id="KW-1133">Transmembrane helix</keyword>
<evidence type="ECO:0000259" key="14">
    <source>
        <dbReference type="Pfam" id="PF22776"/>
    </source>
</evidence>
<dbReference type="PANTHER" id="PTHR30540">
    <property type="entry name" value="OSMOTIC STRESS POTASSIUM TRANSPORTER"/>
    <property type="match status" value="1"/>
</dbReference>
<name>A0A381Q1J8_9ZZZZ</name>
<evidence type="ECO:0000256" key="4">
    <source>
        <dbReference type="ARBA" id="ARBA00022475"/>
    </source>
</evidence>